<dbReference type="EMBL" id="OY731400">
    <property type="protein sequence ID" value="CAJ1937469.1"/>
    <property type="molecule type" value="Genomic_DNA"/>
</dbReference>
<proteinExistence type="inferred from homology"/>
<accession>A0AA86VEI6</accession>
<comment type="similarity">
    <text evidence="1">Belongs to the remorin family.</text>
</comment>
<feature type="coiled-coil region" evidence="2">
    <location>
        <begin position="146"/>
        <end position="188"/>
    </location>
</feature>
<evidence type="ECO:0000313" key="4">
    <source>
        <dbReference type="EMBL" id="CAJ1937469.1"/>
    </source>
</evidence>
<evidence type="ECO:0000313" key="5">
    <source>
        <dbReference type="Proteomes" id="UP001189624"/>
    </source>
</evidence>
<dbReference type="AlphaFoldDB" id="A0AA86VEI6"/>
<name>A0AA86VEI6_9FABA</name>
<dbReference type="Pfam" id="PF03763">
    <property type="entry name" value="Remorin_C"/>
    <property type="match status" value="1"/>
</dbReference>
<dbReference type="InterPro" id="IPR005516">
    <property type="entry name" value="Remorin_C"/>
</dbReference>
<keyword evidence="5" id="KW-1185">Reference proteome</keyword>
<dbReference type="PANTHER" id="PTHR31775:SF16">
    <property type="entry name" value="CARBOXY-TERMINAL REGION REMORIN"/>
    <property type="match status" value="1"/>
</dbReference>
<dbReference type="Gramene" id="rna-AYBTSS11_LOCUS8042">
    <property type="protein sequence ID" value="CAJ1937469.1"/>
    <property type="gene ID" value="gene-AYBTSS11_LOCUS8042"/>
</dbReference>
<keyword evidence="2" id="KW-0175">Coiled coil</keyword>
<evidence type="ECO:0000256" key="2">
    <source>
        <dbReference type="SAM" id="Coils"/>
    </source>
</evidence>
<organism evidence="4 5">
    <name type="scientific">Sphenostylis stenocarpa</name>
    <dbReference type="NCBI Taxonomy" id="92480"/>
    <lineage>
        <taxon>Eukaryota</taxon>
        <taxon>Viridiplantae</taxon>
        <taxon>Streptophyta</taxon>
        <taxon>Embryophyta</taxon>
        <taxon>Tracheophyta</taxon>
        <taxon>Spermatophyta</taxon>
        <taxon>Magnoliopsida</taxon>
        <taxon>eudicotyledons</taxon>
        <taxon>Gunneridae</taxon>
        <taxon>Pentapetalae</taxon>
        <taxon>rosids</taxon>
        <taxon>fabids</taxon>
        <taxon>Fabales</taxon>
        <taxon>Fabaceae</taxon>
        <taxon>Papilionoideae</taxon>
        <taxon>50 kb inversion clade</taxon>
        <taxon>NPAAA clade</taxon>
        <taxon>indigoferoid/millettioid clade</taxon>
        <taxon>Phaseoleae</taxon>
        <taxon>Sphenostylis</taxon>
    </lineage>
</organism>
<dbReference type="PANTHER" id="PTHR31775">
    <property type="entry name" value="OS02G0117200 PROTEIN"/>
    <property type="match status" value="1"/>
</dbReference>
<sequence length="223" mass="25546">MNGILSSVYQSRSESLVTASSTNLLRYLSVRAMEETGKAKEVENEDTSTSGKQERAISPLDLGLFAIWDQFRSFLVILTKKVKKKVPTITRSDTKDSIDRDAVLARVESEKRLALIKAWEESEKTKAENRAYKRHNAVVLWENSKKASAEAHLKRIEEKLDRNKAKCVEKMQNKVAEIHRTAEEKRAMIEAYKGEEFLEIEEKAAKFRTRGYSPRKFLPCFGS</sequence>
<feature type="domain" description="Remorin C-terminal" evidence="3">
    <location>
        <begin position="111"/>
        <end position="216"/>
    </location>
</feature>
<reference evidence="4" key="1">
    <citation type="submission" date="2023-10" db="EMBL/GenBank/DDBJ databases">
        <authorList>
            <person name="Domelevo Entfellner J.-B."/>
        </authorList>
    </citation>
    <scope>NUCLEOTIDE SEQUENCE</scope>
</reference>
<gene>
    <name evidence="4" type="ORF">AYBTSS11_LOCUS8042</name>
</gene>
<protein>
    <recommendedName>
        <fullName evidence="3">Remorin C-terminal domain-containing protein</fullName>
    </recommendedName>
</protein>
<evidence type="ECO:0000256" key="1">
    <source>
        <dbReference type="ARBA" id="ARBA00005711"/>
    </source>
</evidence>
<evidence type="ECO:0000259" key="3">
    <source>
        <dbReference type="Pfam" id="PF03763"/>
    </source>
</evidence>
<dbReference type="Proteomes" id="UP001189624">
    <property type="component" value="Chromosome 3"/>
</dbReference>